<accession>A0A6J6ZIP9</accession>
<sequence length="150" mass="15795">MSIKESLRSDLTEAIRGRDEITSGTIRMVLTAITNEEVAGKEARVLSDDEVITVLSREAKKRREAAEAFENAGRGDRAALEKAEGEVIGRYLPAQLGVDEIKKMIANAIASTGAAGPGDMGKVMGAVKALIAGKADGSIVSNLVKEALNK</sequence>
<organism evidence="1">
    <name type="scientific">freshwater metagenome</name>
    <dbReference type="NCBI Taxonomy" id="449393"/>
    <lineage>
        <taxon>unclassified sequences</taxon>
        <taxon>metagenomes</taxon>
        <taxon>ecological metagenomes</taxon>
    </lineage>
</organism>
<dbReference type="PANTHER" id="PTHR28055">
    <property type="entry name" value="ALTERED INHERITANCE OF MITOCHONDRIA PROTEIN 41, MITOCHONDRIAL"/>
    <property type="match status" value="1"/>
</dbReference>
<dbReference type="Pfam" id="PF09424">
    <property type="entry name" value="YqeY"/>
    <property type="match status" value="1"/>
</dbReference>
<dbReference type="Gene3D" id="1.10.10.410">
    <property type="match status" value="1"/>
</dbReference>
<protein>
    <submittedName>
        <fullName evidence="1">Unannotated protein</fullName>
    </submittedName>
</protein>
<reference evidence="1" key="1">
    <citation type="submission" date="2020-05" db="EMBL/GenBank/DDBJ databases">
        <authorList>
            <person name="Chiriac C."/>
            <person name="Salcher M."/>
            <person name="Ghai R."/>
            <person name="Kavagutti S V."/>
        </authorList>
    </citation>
    <scope>NUCLEOTIDE SEQUENCE</scope>
</reference>
<dbReference type="GO" id="GO:0016884">
    <property type="term" value="F:carbon-nitrogen ligase activity, with glutamine as amido-N-donor"/>
    <property type="evidence" value="ECO:0007669"/>
    <property type="project" value="InterPro"/>
</dbReference>
<name>A0A6J6ZIP9_9ZZZZ</name>
<gene>
    <name evidence="1" type="ORF">UFOPK3181_00186</name>
    <name evidence="3" type="ORF">UFOPK3520_00155</name>
    <name evidence="2" type="ORF">UFOPK4284_00723</name>
</gene>
<dbReference type="EMBL" id="CAFABG010000006">
    <property type="protein sequence ID" value="CAB4820645.1"/>
    <property type="molecule type" value="Genomic_DNA"/>
</dbReference>
<dbReference type="InterPro" id="IPR042184">
    <property type="entry name" value="YqeY/Aim41_N"/>
</dbReference>
<dbReference type="Gene3D" id="1.10.1510.10">
    <property type="entry name" value="Uncharacterised protein YqeY/AIM41 PF09424, N-terminal domain"/>
    <property type="match status" value="1"/>
</dbReference>
<dbReference type="InterPro" id="IPR019004">
    <property type="entry name" value="YqeY/Aim41"/>
</dbReference>
<dbReference type="AlphaFoldDB" id="A0A6J6ZIP9"/>
<evidence type="ECO:0000313" key="1">
    <source>
        <dbReference type="EMBL" id="CAB4820645.1"/>
    </source>
</evidence>
<dbReference type="EMBL" id="CAFBSF010000004">
    <property type="protein sequence ID" value="CAB5239283.1"/>
    <property type="molecule type" value="Genomic_DNA"/>
</dbReference>
<proteinExistence type="predicted"/>
<evidence type="ECO:0000313" key="3">
    <source>
        <dbReference type="EMBL" id="CAB5239283.1"/>
    </source>
</evidence>
<evidence type="ECO:0000313" key="2">
    <source>
        <dbReference type="EMBL" id="CAB5049125.1"/>
    </source>
</evidence>
<dbReference type="InterPro" id="IPR003789">
    <property type="entry name" value="Asn/Gln_tRNA_amidoTrase-B-like"/>
</dbReference>
<dbReference type="SUPFAM" id="SSF89095">
    <property type="entry name" value="GatB/YqeY motif"/>
    <property type="match status" value="1"/>
</dbReference>
<dbReference type="InterPro" id="IPR023168">
    <property type="entry name" value="GatB_Yqey_C_2"/>
</dbReference>
<dbReference type="PANTHER" id="PTHR28055:SF1">
    <property type="entry name" value="ALTERED INHERITANCE OF MITOCHONDRIA PROTEIN 41, MITOCHONDRIAL"/>
    <property type="match status" value="1"/>
</dbReference>
<dbReference type="EMBL" id="CAFBQE010000041">
    <property type="protein sequence ID" value="CAB5049125.1"/>
    <property type="molecule type" value="Genomic_DNA"/>
</dbReference>